<name>A0AB36EKZ7_AGRTU</name>
<reference evidence="3 4" key="1">
    <citation type="journal article" date="2016" name="PeerJ">
        <title>Gall-ID: tools for genotyping gall-causing phytopathogenic bacteria.</title>
        <authorList>
            <person name="Davis E.W.II."/>
            <person name="Weisberg A.J."/>
            <person name="Tabima J.F."/>
            <person name="Grunwald N.J."/>
            <person name="Chang J.H."/>
        </authorList>
    </citation>
    <scope>NUCLEOTIDE SEQUENCE [LARGE SCALE GENOMIC DNA]</scope>
    <source>
        <strain evidence="3 4">N2/73</strain>
    </source>
</reference>
<evidence type="ECO:0000259" key="2">
    <source>
        <dbReference type="Pfam" id="PF13478"/>
    </source>
</evidence>
<dbReference type="RefSeq" id="WP_065689083.1">
    <property type="nucleotide sequence ID" value="NZ_LXKT01000029.1"/>
</dbReference>
<evidence type="ECO:0000313" key="4">
    <source>
        <dbReference type="Proteomes" id="UP000093451"/>
    </source>
</evidence>
<organism evidence="3 4">
    <name type="scientific">Agrobacterium tumefaciens</name>
    <dbReference type="NCBI Taxonomy" id="358"/>
    <lineage>
        <taxon>Bacteria</taxon>
        <taxon>Pseudomonadati</taxon>
        <taxon>Pseudomonadota</taxon>
        <taxon>Alphaproteobacteria</taxon>
        <taxon>Hyphomicrobiales</taxon>
        <taxon>Rhizobiaceae</taxon>
        <taxon>Rhizobium/Agrobacterium group</taxon>
        <taxon>Agrobacterium</taxon>
        <taxon>Agrobacterium tumefaciens complex</taxon>
    </lineage>
</organism>
<comment type="caution">
    <text evidence="3">The sequence shown here is derived from an EMBL/GenBank/DDBJ whole genome shotgun (WGS) entry which is preliminary data.</text>
</comment>
<protein>
    <recommendedName>
        <fullName evidence="5">XdhC family protein</fullName>
    </recommendedName>
</protein>
<dbReference type="Pfam" id="PF02625">
    <property type="entry name" value="XdhC_CoxI"/>
    <property type="match status" value="1"/>
</dbReference>
<dbReference type="AlphaFoldDB" id="A0AB36EKZ7"/>
<feature type="domain" description="XdhC- CoxI" evidence="1">
    <location>
        <begin position="33"/>
        <end position="94"/>
    </location>
</feature>
<proteinExistence type="predicted"/>
<dbReference type="EMBL" id="LXKT01000029">
    <property type="protein sequence ID" value="OCJ32757.1"/>
    <property type="molecule type" value="Genomic_DNA"/>
</dbReference>
<dbReference type="Proteomes" id="UP000093451">
    <property type="component" value="Unassembled WGS sequence"/>
</dbReference>
<evidence type="ECO:0000259" key="1">
    <source>
        <dbReference type="Pfam" id="PF02625"/>
    </source>
</evidence>
<dbReference type="InterPro" id="IPR003777">
    <property type="entry name" value="XdhC_CoxI"/>
</dbReference>
<dbReference type="Gene3D" id="3.40.50.720">
    <property type="entry name" value="NAD(P)-binding Rossmann-like Domain"/>
    <property type="match status" value="1"/>
</dbReference>
<dbReference type="InterPro" id="IPR052698">
    <property type="entry name" value="MoCofactor_Util/Proc"/>
</dbReference>
<feature type="domain" description="XdhC Rossmann" evidence="2">
    <location>
        <begin position="178"/>
        <end position="298"/>
    </location>
</feature>
<evidence type="ECO:0000313" key="3">
    <source>
        <dbReference type="EMBL" id="OCJ32757.1"/>
    </source>
</evidence>
<accession>A0AB36EKZ7</accession>
<evidence type="ECO:0008006" key="5">
    <source>
        <dbReference type="Google" id="ProtNLM"/>
    </source>
</evidence>
<sequence length="307" mass="32694">MMVSEHLTLATPSRAMITDDPFEILRFAVEAFAGGRVALATLVEIRGGAARALGAQIAISEDGRFCGYVSGGCVEAAVAAEALEAMQCGEDRSVMFGTGSPFFDMTLPCGGGISVLIHVLREVDTLLDLLDRLDERKISALRYCSAGQTLTIDTPPARSGWVEGDFVCVFLPKLRLIVTSRSVEADALARLAKTANIDVVIVEPGRADDLSPLIDPLTAVALLHHDIEAEVPILALALRSKAFYVGALGSTRTHRKRCDRLTFEGFTDAEIARIKAPIGMFGPTKDSSSLALSVLADVTTAKLALYA</sequence>
<dbReference type="InterPro" id="IPR027051">
    <property type="entry name" value="XdhC_Rossmann_dom"/>
</dbReference>
<dbReference type="PANTHER" id="PTHR30388">
    <property type="entry name" value="ALDEHYDE OXIDOREDUCTASE MOLYBDENUM COFACTOR ASSEMBLY PROTEIN"/>
    <property type="match status" value="1"/>
</dbReference>
<gene>
    <name evidence="3" type="ORF">A6U91_21490</name>
</gene>
<dbReference type="Pfam" id="PF13478">
    <property type="entry name" value="XdhC_C"/>
    <property type="match status" value="1"/>
</dbReference>
<dbReference type="PANTHER" id="PTHR30388:SF4">
    <property type="entry name" value="MOLYBDENUM COFACTOR INSERTION CHAPERONE PAOD"/>
    <property type="match status" value="1"/>
</dbReference>